<comment type="caution">
    <text evidence="2">The sequence shown here is derived from an EMBL/GenBank/DDBJ whole genome shotgun (WGS) entry which is preliminary data.</text>
</comment>
<feature type="non-terminal residue" evidence="2">
    <location>
        <position position="1"/>
    </location>
</feature>
<organism evidence="2 3">
    <name type="scientific">Candidatus Nitrobium versatile</name>
    <dbReference type="NCBI Taxonomy" id="2884831"/>
    <lineage>
        <taxon>Bacteria</taxon>
        <taxon>Pseudomonadati</taxon>
        <taxon>Nitrospirota</taxon>
        <taxon>Nitrospiria</taxon>
        <taxon>Nitrospirales</taxon>
        <taxon>Nitrospiraceae</taxon>
        <taxon>Candidatus Nitrobium</taxon>
    </lineage>
</organism>
<evidence type="ECO:0000313" key="2">
    <source>
        <dbReference type="EMBL" id="MBZ0155030.1"/>
    </source>
</evidence>
<protein>
    <submittedName>
        <fullName evidence="2">Uncharacterized protein</fullName>
    </submittedName>
</protein>
<accession>A0A953J9I9</accession>
<reference evidence="2" key="2">
    <citation type="submission" date="2021-08" db="EMBL/GenBank/DDBJ databases">
        <authorList>
            <person name="Dalcin Martins P."/>
        </authorList>
    </citation>
    <scope>NUCLEOTIDE SEQUENCE</scope>
    <source>
        <strain evidence="2">MAG_39</strain>
    </source>
</reference>
<name>A0A953J9I9_9BACT</name>
<evidence type="ECO:0000313" key="3">
    <source>
        <dbReference type="Proteomes" id="UP000705867"/>
    </source>
</evidence>
<gene>
    <name evidence="2" type="ORF">K8I29_02300</name>
</gene>
<sequence>LQDTSGLPENEAMKRKALVLKENSKILMKDLLENPRSGEKIKEVRNTGQGDGALRCSPAGPSYPHAR</sequence>
<dbReference type="Proteomes" id="UP000705867">
    <property type="component" value="Unassembled WGS sequence"/>
</dbReference>
<dbReference type="AlphaFoldDB" id="A0A953J9I9"/>
<proteinExistence type="predicted"/>
<reference evidence="2" key="1">
    <citation type="journal article" date="2021" name="bioRxiv">
        <title>Unraveling nitrogen, sulfur and carbon metabolic pathways and microbial community transcriptional responses to substrate deprivation and toxicity stresses in a bioreactor mimicking anoxic brackish coastal sediment conditions.</title>
        <authorList>
            <person name="Martins P.D."/>
            <person name="Echeveste M.J."/>
            <person name="Arshad A."/>
            <person name="Kurth J."/>
            <person name="Ouboter H."/>
            <person name="Jetten M.S.M."/>
            <person name="Welte C.U."/>
        </authorList>
    </citation>
    <scope>NUCLEOTIDE SEQUENCE</scope>
    <source>
        <strain evidence="2">MAG_39</strain>
    </source>
</reference>
<dbReference type="EMBL" id="JAIOIV010000018">
    <property type="protein sequence ID" value="MBZ0155030.1"/>
    <property type="molecule type" value="Genomic_DNA"/>
</dbReference>
<evidence type="ECO:0000256" key="1">
    <source>
        <dbReference type="SAM" id="MobiDB-lite"/>
    </source>
</evidence>
<feature type="region of interest" description="Disordered" evidence="1">
    <location>
        <begin position="36"/>
        <end position="67"/>
    </location>
</feature>
<feature type="compositionally biased region" description="Basic and acidic residues" evidence="1">
    <location>
        <begin position="36"/>
        <end position="45"/>
    </location>
</feature>